<feature type="region of interest" description="Disordered" evidence="2">
    <location>
        <begin position="210"/>
        <end position="251"/>
    </location>
</feature>
<dbReference type="RefSeq" id="XP_042928933.1">
    <property type="nucleotide sequence ID" value="XM_043059019.1"/>
</dbReference>
<organism evidence="4 5">
    <name type="scientific">Chlamydomonas reinhardtii</name>
    <name type="common">Chlamydomonas smithii</name>
    <dbReference type="NCBI Taxonomy" id="3055"/>
    <lineage>
        <taxon>Eukaryota</taxon>
        <taxon>Viridiplantae</taxon>
        <taxon>Chlorophyta</taxon>
        <taxon>core chlorophytes</taxon>
        <taxon>Chlorophyceae</taxon>
        <taxon>CS clade</taxon>
        <taxon>Chlamydomonadales</taxon>
        <taxon>Chlamydomonadaceae</taxon>
        <taxon>Chlamydomonas</taxon>
    </lineage>
</organism>
<keyword evidence="1" id="KW-0479">Metal-binding</keyword>
<evidence type="ECO:0000256" key="2">
    <source>
        <dbReference type="SAM" id="MobiDB-lite"/>
    </source>
</evidence>
<dbReference type="PROSITE" id="PS00086">
    <property type="entry name" value="CYTOCHROME_P450"/>
    <property type="match status" value="1"/>
</dbReference>
<feature type="binding site" description="axial binding residue" evidence="1">
    <location>
        <position position="647"/>
    </location>
    <ligand>
        <name>heme</name>
        <dbReference type="ChEBI" id="CHEBI:30413"/>
    </ligand>
    <ligandPart>
        <name>Fe</name>
        <dbReference type="ChEBI" id="CHEBI:18248"/>
    </ligandPart>
</feature>
<dbReference type="GO" id="GO:0005506">
    <property type="term" value="F:iron ion binding"/>
    <property type="evidence" value="ECO:0007669"/>
    <property type="project" value="InterPro"/>
</dbReference>
<evidence type="ECO:0000313" key="5">
    <source>
        <dbReference type="Proteomes" id="UP000006906"/>
    </source>
</evidence>
<dbReference type="OMA" id="QKEHSCE"/>
<dbReference type="PRINTS" id="PR00385">
    <property type="entry name" value="P450"/>
</dbReference>
<dbReference type="PANTHER" id="PTHR24301">
    <property type="entry name" value="THROMBOXANE-A SYNTHASE"/>
    <property type="match status" value="1"/>
</dbReference>
<keyword evidence="1" id="KW-0349">Heme</keyword>
<dbReference type="GO" id="GO:0004497">
    <property type="term" value="F:monooxygenase activity"/>
    <property type="evidence" value="ECO:0007669"/>
    <property type="project" value="InterPro"/>
</dbReference>
<dbReference type="KEGG" id="cre:CHLRE_01g054250v5"/>
<dbReference type="SUPFAM" id="SSF48264">
    <property type="entry name" value="Cytochrome P450"/>
    <property type="match status" value="1"/>
</dbReference>
<dbReference type="AlphaFoldDB" id="A0A2K3E894"/>
<keyword evidence="5" id="KW-1185">Reference proteome</keyword>
<name>A0A2K3E894_CHLRE</name>
<dbReference type="Proteomes" id="UP000006906">
    <property type="component" value="Chromosome 1"/>
</dbReference>
<dbReference type="InterPro" id="IPR002401">
    <property type="entry name" value="Cyt_P450_E_grp-I"/>
</dbReference>
<keyword evidence="1" id="KW-0408">Iron</keyword>
<dbReference type="EMBL" id="CM008962">
    <property type="protein sequence ID" value="PNW89003.1"/>
    <property type="molecule type" value="Genomic_DNA"/>
</dbReference>
<dbReference type="PRINTS" id="PR00463">
    <property type="entry name" value="EP450I"/>
</dbReference>
<dbReference type="PANTHER" id="PTHR24301:SF2">
    <property type="entry name" value="THROMBOXANE-A SYNTHASE"/>
    <property type="match status" value="1"/>
</dbReference>
<dbReference type="GeneID" id="5715810"/>
<proteinExistence type="predicted"/>
<gene>
    <name evidence="4" type="ORF">CHLRE_01g054250v5</name>
</gene>
<dbReference type="OrthoDB" id="507451at2759"/>
<dbReference type="InterPro" id="IPR036396">
    <property type="entry name" value="Cyt_P450_sf"/>
</dbReference>
<sequence length="706" mass="73841">MLRALSCLALLAAGAARLAAAAGATDSAVQQQEELLPLLPAGRLTLLPWVSRALAVLALLLALHVLADPLQRWRLRHIPGPPALPLLGSVPAMMRAGGPFFFRQCFAKYGPVFKVAMGRKWVVVVADAELMRQAGQRLRSHVIIEPNLNRGHLRRLDAEGLFQAHGEFWRLLRGAWQPAFSSAALSGYLPLMSACGLRLAQQLQAVAAEAAEKKEGEEEGKEEEGKGEEKQGGQAEGGQAEGVRKGEGGGARPAAGYVDVWRALGGMTLQVVGSTAYGVEFGTLTASGNYRTGTKDEEEDAAAAATATATADGAGGGGKYGRRLAVACGDVFRFGSALHGSIYQRIGLLLPELVPALVPLAHSLPDPPFKRLQRARSTLLAACMELIRSWRQQHATTTRTAGGTTATGVAAAAEAPAAMCGAAVPAAAAAVDGAAAPAGPEEADAAARGGGVGGGGGDGSGVGGSGVAAGSFLDLMLAARDKANGAALTDRMVAAQVQTFLLAGYETTANALAFAIYCVATHPEVESRLLAEVDAVLGRDRPPTESDLPRLPYTEAVLNEAMRLFPPAHATTRIVEAGAPLQLGGVSLPPRTPLILAIYSAHHDPAVWPRPEDFIPERFLPASPLHSEVAARVPGAHAPFGYGSRMCIGWKFAMQEAKLVLALLYQRLLFRLQPGQVPLPTATALTLAPRDGLWVRPVLRRAARAE</sequence>
<feature type="signal peptide" evidence="3">
    <location>
        <begin position="1"/>
        <end position="21"/>
    </location>
</feature>
<keyword evidence="3" id="KW-0732">Signal</keyword>
<dbReference type="GO" id="GO:0020037">
    <property type="term" value="F:heme binding"/>
    <property type="evidence" value="ECO:0007669"/>
    <property type="project" value="InterPro"/>
</dbReference>
<accession>A0A2K3E894</accession>
<dbReference type="InterPro" id="IPR017972">
    <property type="entry name" value="Cyt_P450_CS"/>
</dbReference>
<feature type="chain" id="PRO_5014320370" description="Cytochrome P450, CYP711 clan" evidence="3">
    <location>
        <begin position="22"/>
        <end position="706"/>
    </location>
</feature>
<evidence type="ECO:0008006" key="6">
    <source>
        <dbReference type="Google" id="ProtNLM"/>
    </source>
</evidence>
<comment type="cofactor">
    <cofactor evidence="1">
        <name>heme</name>
        <dbReference type="ChEBI" id="CHEBI:30413"/>
    </cofactor>
</comment>
<protein>
    <recommendedName>
        <fullName evidence="6">Cytochrome P450, CYP711 clan</fullName>
    </recommendedName>
</protein>
<evidence type="ECO:0000313" key="4">
    <source>
        <dbReference type="EMBL" id="PNW89003.1"/>
    </source>
</evidence>
<reference evidence="4 5" key="1">
    <citation type="journal article" date="2007" name="Science">
        <title>The Chlamydomonas genome reveals the evolution of key animal and plant functions.</title>
        <authorList>
            <person name="Merchant S.S."/>
            <person name="Prochnik S.E."/>
            <person name="Vallon O."/>
            <person name="Harris E.H."/>
            <person name="Karpowicz S.J."/>
            <person name="Witman G.B."/>
            <person name="Terry A."/>
            <person name="Salamov A."/>
            <person name="Fritz-Laylin L.K."/>
            <person name="Marechal-Drouard L."/>
            <person name="Marshall W.F."/>
            <person name="Qu L.H."/>
            <person name="Nelson D.R."/>
            <person name="Sanderfoot A.A."/>
            <person name="Spalding M.H."/>
            <person name="Kapitonov V.V."/>
            <person name="Ren Q."/>
            <person name="Ferris P."/>
            <person name="Lindquist E."/>
            <person name="Shapiro H."/>
            <person name="Lucas S.M."/>
            <person name="Grimwood J."/>
            <person name="Schmutz J."/>
            <person name="Cardol P."/>
            <person name="Cerutti H."/>
            <person name="Chanfreau G."/>
            <person name="Chen C.L."/>
            <person name="Cognat V."/>
            <person name="Croft M.T."/>
            <person name="Dent R."/>
            <person name="Dutcher S."/>
            <person name="Fernandez E."/>
            <person name="Fukuzawa H."/>
            <person name="Gonzalez-Ballester D."/>
            <person name="Gonzalez-Halphen D."/>
            <person name="Hallmann A."/>
            <person name="Hanikenne M."/>
            <person name="Hippler M."/>
            <person name="Inwood W."/>
            <person name="Jabbari K."/>
            <person name="Kalanon M."/>
            <person name="Kuras R."/>
            <person name="Lefebvre P.A."/>
            <person name="Lemaire S.D."/>
            <person name="Lobanov A.V."/>
            <person name="Lohr M."/>
            <person name="Manuell A."/>
            <person name="Meier I."/>
            <person name="Mets L."/>
            <person name="Mittag M."/>
            <person name="Mittelmeier T."/>
            <person name="Moroney J.V."/>
            <person name="Moseley J."/>
            <person name="Napoli C."/>
            <person name="Nedelcu A.M."/>
            <person name="Niyogi K."/>
            <person name="Novoselov S.V."/>
            <person name="Paulsen I.T."/>
            <person name="Pazour G."/>
            <person name="Purton S."/>
            <person name="Ral J.P."/>
            <person name="Riano-Pachon D.M."/>
            <person name="Riekhof W."/>
            <person name="Rymarquis L."/>
            <person name="Schroda M."/>
            <person name="Stern D."/>
            <person name="Umen J."/>
            <person name="Willows R."/>
            <person name="Wilson N."/>
            <person name="Zimmer S.L."/>
            <person name="Allmer J."/>
            <person name="Balk J."/>
            <person name="Bisova K."/>
            <person name="Chen C.J."/>
            <person name="Elias M."/>
            <person name="Gendler K."/>
            <person name="Hauser C."/>
            <person name="Lamb M.R."/>
            <person name="Ledford H."/>
            <person name="Long J.C."/>
            <person name="Minagawa J."/>
            <person name="Page M.D."/>
            <person name="Pan J."/>
            <person name="Pootakham W."/>
            <person name="Roje S."/>
            <person name="Rose A."/>
            <person name="Stahlberg E."/>
            <person name="Terauchi A.M."/>
            <person name="Yang P."/>
            <person name="Ball S."/>
            <person name="Bowler C."/>
            <person name="Dieckmann C.L."/>
            <person name="Gladyshev V.N."/>
            <person name="Green P."/>
            <person name="Jorgensen R."/>
            <person name="Mayfield S."/>
            <person name="Mueller-Roeber B."/>
            <person name="Rajamani S."/>
            <person name="Sayre R.T."/>
            <person name="Brokstein P."/>
            <person name="Dubchak I."/>
            <person name="Goodstein D."/>
            <person name="Hornick L."/>
            <person name="Huang Y.W."/>
            <person name="Jhaveri J."/>
            <person name="Luo Y."/>
            <person name="Martinez D."/>
            <person name="Ngau W.C."/>
            <person name="Otillar B."/>
            <person name="Poliakov A."/>
            <person name="Porter A."/>
            <person name="Szajkowski L."/>
            <person name="Werner G."/>
            <person name="Zhou K."/>
            <person name="Grigoriev I.V."/>
            <person name="Rokhsar D.S."/>
            <person name="Grossman A.R."/>
        </authorList>
    </citation>
    <scope>NUCLEOTIDE SEQUENCE [LARGE SCALE GENOMIC DNA]</scope>
    <source>
        <strain evidence="5">CC-503</strain>
    </source>
</reference>
<dbReference type="GO" id="GO:0016705">
    <property type="term" value="F:oxidoreductase activity, acting on paired donors, with incorporation or reduction of molecular oxygen"/>
    <property type="evidence" value="ECO:0007669"/>
    <property type="project" value="InterPro"/>
</dbReference>
<dbReference type="InterPro" id="IPR001128">
    <property type="entry name" value="Cyt_P450"/>
</dbReference>
<evidence type="ECO:0000256" key="1">
    <source>
        <dbReference type="PIRSR" id="PIRSR602401-1"/>
    </source>
</evidence>
<dbReference type="Pfam" id="PF00067">
    <property type="entry name" value="p450"/>
    <property type="match status" value="2"/>
</dbReference>
<dbReference type="Gene3D" id="1.10.630.10">
    <property type="entry name" value="Cytochrome P450"/>
    <property type="match status" value="1"/>
</dbReference>
<evidence type="ECO:0000256" key="3">
    <source>
        <dbReference type="SAM" id="SignalP"/>
    </source>
</evidence>
<dbReference type="InParanoid" id="A0A2K3E894"/>
<dbReference type="STRING" id="3055.A0A2K3E894"/>
<dbReference type="FunCoup" id="A0A2K3E894">
    <property type="interactions" value="604"/>
</dbReference>
<dbReference type="Gramene" id="PNW89003">
    <property type="protein sequence ID" value="PNW89003"/>
    <property type="gene ID" value="CHLRE_01g054250v5"/>
</dbReference>